<accession>A0AAN8RW37</accession>
<proteinExistence type="predicted"/>
<reference evidence="3 4" key="1">
    <citation type="submission" date="2019-10" db="EMBL/GenBank/DDBJ databases">
        <authorList>
            <person name="Palmer J.M."/>
        </authorList>
    </citation>
    <scope>NUCLEOTIDE SEQUENCE [LARGE SCALE GENOMIC DNA]</scope>
    <source>
        <strain evidence="3 4">TWF506</strain>
    </source>
</reference>
<feature type="chain" id="PRO_5043019080" evidence="2">
    <location>
        <begin position="25"/>
        <end position="85"/>
    </location>
</feature>
<keyword evidence="2" id="KW-0732">Signal</keyword>
<keyword evidence="4" id="KW-1185">Reference proteome</keyword>
<sequence>MPSFCSPKLILIAFILSAASITQGLKLSKLKDATISSPCSTNSADNTTKLIGLPPFIAVSNSEPNAASKPGSRPLSDRYGGPGED</sequence>
<evidence type="ECO:0000313" key="4">
    <source>
        <dbReference type="Proteomes" id="UP001307849"/>
    </source>
</evidence>
<dbReference type="EMBL" id="JAVHJM010000002">
    <property type="protein sequence ID" value="KAK6518410.1"/>
    <property type="molecule type" value="Genomic_DNA"/>
</dbReference>
<dbReference type="AlphaFoldDB" id="A0AAN8RW37"/>
<comment type="caution">
    <text evidence="3">The sequence shown here is derived from an EMBL/GenBank/DDBJ whole genome shotgun (WGS) entry which is preliminary data.</text>
</comment>
<feature type="region of interest" description="Disordered" evidence="1">
    <location>
        <begin position="61"/>
        <end position="85"/>
    </location>
</feature>
<feature type="signal peptide" evidence="2">
    <location>
        <begin position="1"/>
        <end position="24"/>
    </location>
</feature>
<dbReference type="Proteomes" id="UP001307849">
    <property type="component" value="Unassembled WGS sequence"/>
</dbReference>
<evidence type="ECO:0000256" key="1">
    <source>
        <dbReference type="SAM" id="MobiDB-lite"/>
    </source>
</evidence>
<organism evidence="3 4">
    <name type="scientific">Arthrobotrys conoides</name>
    <dbReference type="NCBI Taxonomy" id="74498"/>
    <lineage>
        <taxon>Eukaryota</taxon>
        <taxon>Fungi</taxon>
        <taxon>Dikarya</taxon>
        <taxon>Ascomycota</taxon>
        <taxon>Pezizomycotina</taxon>
        <taxon>Orbiliomycetes</taxon>
        <taxon>Orbiliales</taxon>
        <taxon>Orbiliaceae</taxon>
        <taxon>Arthrobotrys</taxon>
    </lineage>
</organism>
<gene>
    <name evidence="3" type="ORF">TWF506_005566</name>
</gene>
<evidence type="ECO:0000313" key="3">
    <source>
        <dbReference type="EMBL" id="KAK6518410.1"/>
    </source>
</evidence>
<protein>
    <submittedName>
        <fullName evidence="3">Uncharacterized protein</fullName>
    </submittedName>
</protein>
<evidence type="ECO:0000256" key="2">
    <source>
        <dbReference type="SAM" id="SignalP"/>
    </source>
</evidence>
<name>A0AAN8RW37_9PEZI</name>